<organism evidence="2 3">
    <name type="scientific">Pseudothauera lacus</name>
    <dbReference type="NCBI Taxonomy" id="2136175"/>
    <lineage>
        <taxon>Bacteria</taxon>
        <taxon>Pseudomonadati</taxon>
        <taxon>Pseudomonadota</taxon>
        <taxon>Betaproteobacteria</taxon>
        <taxon>Rhodocyclales</taxon>
        <taxon>Zoogloeaceae</taxon>
        <taxon>Pseudothauera</taxon>
    </lineage>
</organism>
<dbReference type="SUPFAM" id="SSF109604">
    <property type="entry name" value="HD-domain/PDEase-like"/>
    <property type="match status" value="1"/>
</dbReference>
<dbReference type="AlphaFoldDB" id="A0A2T4ID50"/>
<dbReference type="Proteomes" id="UP000241193">
    <property type="component" value="Unassembled WGS sequence"/>
</dbReference>
<reference evidence="2 3" key="1">
    <citation type="submission" date="2018-03" db="EMBL/GenBank/DDBJ databases">
        <authorList>
            <person name="Keele B.F."/>
        </authorList>
    </citation>
    <scope>NUCLEOTIDE SEQUENCE [LARGE SCALE GENOMIC DNA]</scope>
    <source>
        <strain evidence="2 3">D20</strain>
    </source>
</reference>
<reference evidence="2 3" key="2">
    <citation type="submission" date="2018-04" db="EMBL/GenBank/DDBJ databases">
        <title>Thauera lacus sp. nov., isolated from an saline lake in Inner Mongolia, China.</title>
        <authorList>
            <person name="Liang Q.-Y."/>
        </authorList>
    </citation>
    <scope>NUCLEOTIDE SEQUENCE [LARGE SCALE GENOMIC DNA]</scope>
    <source>
        <strain evidence="2 3">D20</strain>
    </source>
</reference>
<evidence type="ECO:0000313" key="2">
    <source>
        <dbReference type="EMBL" id="PTD95666.1"/>
    </source>
</evidence>
<dbReference type="OrthoDB" id="9797768at2"/>
<evidence type="ECO:0000313" key="3">
    <source>
        <dbReference type="Proteomes" id="UP000241193"/>
    </source>
</evidence>
<dbReference type="EMBL" id="PZKC01000011">
    <property type="protein sequence ID" value="PTD95666.1"/>
    <property type="molecule type" value="Genomic_DNA"/>
</dbReference>
<dbReference type="PANTHER" id="PTHR33525:SF3">
    <property type="entry name" value="RIBONUCLEASE Y"/>
    <property type="match status" value="1"/>
</dbReference>
<feature type="domain" description="HDOD" evidence="1">
    <location>
        <begin position="35"/>
        <end position="222"/>
    </location>
</feature>
<name>A0A2T4ID50_9RHOO</name>
<gene>
    <name evidence="2" type="ORF">C8261_13160</name>
</gene>
<accession>A0A2T4ID50</accession>
<dbReference type="Gene3D" id="1.10.3210.10">
    <property type="entry name" value="Hypothetical protein af1432"/>
    <property type="match status" value="1"/>
</dbReference>
<proteinExistence type="predicted"/>
<dbReference type="SMART" id="SM00471">
    <property type="entry name" value="HDc"/>
    <property type="match status" value="1"/>
</dbReference>
<dbReference type="InterPro" id="IPR003607">
    <property type="entry name" value="HD/PDEase_dom"/>
</dbReference>
<sequence length="284" mass="31204">MTGAADEDKTGDALRQQRFRMLEDIASELSGEIVFPSYFDAVLRIRNALRDPEASVERIVALVRTEPLICARLLQLANAAAQGGGEIRELNGAVVRLGINAVRNAALAVAMSQLVRSKELVPFADMSRTLWLHTLRAAAAAEVIAAALSRIKPDEAMFAGLVHDIGAFYMLYRAAQYEELRIRPDTVRHLITQWHESIGESVLFALKLPEGIVEAVRHHDQPRALLQDNPRNLGEVVYAANLLARADFEWADGGLPEAALGEQYLALAPDIEARFQALQAEYAG</sequence>
<comment type="caution">
    <text evidence="2">The sequence shown here is derived from an EMBL/GenBank/DDBJ whole genome shotgun (WGS) entry which is preliminary data.</text>
</comment>
<dbReference type="InterPro" id="IPR013976">
    <property type="entry name" value="HDOD"/>
</dbReference>
<dbReference type="PROSITE" id="PS51833">
    <property type="entry name" value="HDOD"/>
    <property type="match status" value="1"/>
</dbReference>
<dbReference type="RefSeq" id="WP_107494186.1">
    <property type="nucleotide sequence ID" value="NZ_PZKC01000011.1"/>
</dbReference>
<protein>
    <recommendedName>
        <fullName evidence="1">HDOD domain-containing protein</fullName>
    </recommendedName>
</protein>
<keyword evidence="3" id="KW-1185">Reference proteome</keyword>
<dbReference type="PANTHER" id="PTHR33525">
    <property type="match status" value="1"/>
</dbReference>
<dbReference type="Pfam" id="PF08668">
    <property type="entry name" value="HDOD"/>
    <property type="match status" value="1"/>
</dbReference>
<evidence type="ECO:0000259" key="1">
    <source>
        <dbReference type="PROSITE" id="PS51833"/>
    </source>
</evidence>
<dbReference type="InterPro" id="IPR052340">
    <property type="entry name" value="RNase_Y/CdgJ"/>
</dbReference>